<dbReference type="Pfam" id="PF01136">
    <property type="entry name" value="Peptidase_U32"/>
    <property type="match status" value="1"/>
</dbReference>
<protein>
    <submittedName>
        <fullName evidence="5">Protease</fullName>
    </submittedName>
</protein>
<dbReference type="InterPro" id="IPR032525">
    <property type="entry name" value="Peptidase_U32_C"/>
</dbReference>
<evidence type="ECO:0000259" key="4">
    <source>
        <dbReference type="Pfam" id="PF16325"/>
    </source>
</evidence>
<comment type="caution">
    <text evidence="5">The sequence shown here is derived from an EMBL/GenBank/DDBJ whole genome shotgun (WGS) entry which is preliminary data.</text>
</comment>
<dbReference type="InterPro" id="IPR001539">
    <property type="entry name" value="Peptidase_U32"/>
</dbReference>
<accession>A0A167NXG7</accession>
<dbReference type="PATRIC" id="fig|1365257.3.peg.957"/>
<dbReference type="AlphaFoldDB" id="A0A167NXG7"/>
<proteinExistence type="inferred from homology"/>
<dbReference type="InterPro" id="IPR051454">
    <property type="entry name" value="RNA/ubiquinone_mod_enzymes"/>
</dbReference>
<dbReference type="PROSITE" id="PS01276">
    <property type="entry name" value="PEPTIDASE_U32"/>
    <property type="match status" value="1"/>
</dbReference>
<dbReference type="GO" id="GO:0006508">
    <property type="term" value="P:proteolysis"/>
    <property type="evidence" value="ECO:0007669"/>
    <property type="project" value="UniProtKB-KW"/>
</dbReference>
<sequence>MFVPELLSPAGSLKNMRYAFAYGADAVYAGQPRYSLRVRNNEFDLANLEIGIKEAHQQNKKLYVVSNIAPHNRKVKTYLNDIEPVIAMQPDALIMSDPGLIMLVRDKWPDMPIHLSVQANAVNYASVQFWANQGIERVILSRELSLEEIAEIRSLCPNTELEVFVHGALCMAYSGRCLLSGYINKRDPNQGTCTNACRWSYDVKSGQETELGDIVHKVNPNDVIPTLGEGQPTDHVFMLEEQGRPGEYMPAFEDEHGTYIMNSKDLRAVQYVDQLTKMGVHSLKIEGRTKSFYYVARTAQVYRKAIDDAVAGKPFDPNLMHTLENLAHRGYTEGFLKRHVHQDYQNYEYGHSVSDKQQFVGEVLGRNNNGLVEIDVKNKFCTGHSLELMTPQGNIAFNLEHMENKKGESINDAKGSGHIVQIPLPDDINLDHAILMRNLGNEEDTRNPFKKA</sequence>
<dbReference type="Gene3D" id="2.40.30.10">
    <property type="entry name" value="Translation factors"/>
    <property type="match status" value="1"/>
</dbReference>
<dbReference type="NCBIfam" id="NF011996">
    <property type="entry name" value="PRK15452.1"/>
    <property type="match status" value="1"/>
</dbReference>
<organism evidence="5 6">
    <name type="scientific">Pseudoalteromonas luteoviolacea S4060-1</name>
    <dbReference type="NCBI Taxonomy" id="1365257"/>
    <lineage>
        <taxon>Bacteria</taxon>
        <taxon>Pseudomonadati</taxon>
        <taxon>Pseudomonadota</taxon>
        <taxon>Gammaproteobacteria</taxon>
        <taxon>Alteromonadales</taxon>
        <taxon>Pseudoalteromonadaceae</taxon>
        <taxon>Pseudoalteromonas</taxon>
    </lineage>
</organism>
<dbReference type="Pfam" id="PF16325">
    <property type="entry name" value="Peptidase_U32_C"/>
    <property type="match status" value="1"/>
</dbReference>
<dbReference type="EMBL" id="AUXX01000006">
    <property type="protein sequence ID" value="KZN69047.1"/>
    <property type="molecule type" value="Genomic_DNA"/>
</dbReference>
<dbReference type="GO" id="GO:0008233">
    <property type="term" value="F:peptidase activity"/>
    <property type="evidence" value="ECO:0007669"/>
    <property type="project" value="UniProtKB-KW"/>
</dbReference>
<dbReference type="GO" id="GO:0005829">
    <property type="term" value="C:cytosol"/>
    <property type="evidence" value="ECO:0007669"/>
    <property type="project" value="TreeGrafter"/>
</dbReference>
<gene>
    <name evidence="5" type="ORF">N478_12755</name>
</gene>
<evidence type="ECO:0000313" key="6">
    <source>
        <dbReference type="Proteomes" id="UP000076661"/>
    </source>
</evidence>
<name>A0A167NXG7_9GAMM</name>
<reference evidence="5 6" key="1">
    <citation type="submission" date="2013-07" db="EMBL/GenBank/DDBJ databases">
        <title>Comparative Genomic and Metabolomic Analysis of Twelve Strains of Pseudoalteromonas luteoviolacea.</title>
        <authorList>
            <person name="Vynne N.G."/>
            <person name="Mansson M."/>
            <person name="Gram L."/>
        </authorList>
    </citation>
    <scope>NUCLEOTIDE SEQUENCE [LARGE SCALE GENOMIC DNA]</scope>
    <source>
        <strain evidence="5 6">S4060-1</strain>
    </source>
</reference>
<evidence type="ECO:0000256" key="3">
    <source>
        <dbReference type="ARBA" id="ARBA00038374"/>
    </source>
</evidence>
<dbReference type="RefSeq" id="WP_063380197.1">
    <property type="nucleotide sequence ID" value="NZ_AUXX01000006.1"/>
</dbReference>
<evidence type="ECO:0000256" key="2">
    <source>
        <dbReference type="ARBA" id="ARBA00022801"/>
    </source>
</evidence>
<dbReference type="Proteomes" id="UP000076661">
    <property type="component" value="Unassembled WGS sequence"/>
</dbReference>
<keyword evidence="1 5" id="KW-0645">Protease</keyword>
<evidence type="ECO:0000313" key="5">
    <source>
        <dbReference type="EMBL" id="KZN69047.1"/>
    </source>
</evidence>
<evidence type="ECO:0000256" key="1">
    <source>
        <dbReference type="ARBA" id="ARBA00022670"/>
    </source>
</evidence>
<feature type="domain" description="Peptidase family U32 C-terminal" evidence="4">
    <location>
        <begin position="356"/>
        <end position="437"/>
    </location>
</feature>
<dbReference type="PANTHER" id="PTHR30217:SF6">
    <property type="entry name" value="TRNA HYDROXYLATION PROTEIN P"/>
    <property type="match status" value="1"/>
</dbReference>
<dbReference type="PANTHER" id="PTHR30217">
    <property type="entry name" value="PEPTIDASE U32 FAMILY"/>
    <property type="match status" value="1"/>
</dbReference>
<keyword evidence="2" id="KW-0378">Hydrolase</keyword>
<comment type="similarity">
    <text evidence="3">Belongs to the peptidase U32 family.</text>
</comment>